<evidence type="ECO:0000256" key="4">
    <source>
        <dbReference type="ARBA" id="ARBA00022679"/>
    </source>
</evidence>
<evidence type="ECO:0000256" key="3">
    <source>
        <dbReference type="ARBA" id="ARBA00022603"/>
    </source>
</evidence>
<evidence type="ECO:0000256" key="2">
    <source>
        <dbReference type="ARBA" id="ARBA00003015"/>
    </source>
</evidence>
<comment type="similarity">
    <text evidence="7">Belongs to the class I-like SAM-binding methyltransferase superfamily. TrmB family.</text>
</comment>
<evidence type="ECO:0000256" key="6">
    <source>
        <dbReference type="ARBA" id="ARBA00022694"/>
    </source>
</evidence>
<dbReference type="GO" id="GO:0008176">
    <property type="term" value="F:tRNA (guanine(46)-N7)-methyltransferase activity"/>
    <property type="evidence" value="ECO:0007669"/>
    <property type="project" value="UniProtKB-UniRule"/>
</dbReference>
<dbReference type="NCBIfam" id="NF001080">
    <property type="entry name" value="PRK00121.2-2"/>
    <property type="match status" value="1"/>
</dbReference>
<dbReference type="EMBL" id="FZPD01000002">
    <property type="protein sequence ID" value="SNS72313.1"/>
    <property type="molecule type" value="Genomic_DNA"/>
</dbReference>
<dbReference type="OrthoDB" id="9802090at2"/>
<keyword evidence="5 7" id="KW-0949">S-adenosyl-L-methionine</keyword>
<dbReference type="SUPFAM" id="SSF53335">
    <property type="entry name" value="S-adenosyl-L-methionine-dependent methyltransferases"/>
    <property type="match status" value="1"/>
</dbReference>
<feature type="binding site" evidence="7">
    <location>
        <position position="157"/>
    </location>
    <ligand>
        <name>substrate</name>
    </ligand>
</feature>
<dbReference type="GO" id="GO:0043527">
    <property type="term" value="C:tRNA methyltransferase complex"/>
    <property type="evidence" value="ECO:0007669"/>
    <property type="project" value="TreeGrafter"/>
</dbReference>
<evidence type="ECO:0000313" key="9">
    <source>
        <dbReference type="Proteomes" id="UP000198393"/>
    </source>
</evidence>
<comment type="catalytic activity">
    <reaction evidence="1 7">
        <text>guanosine(46) in tRNA + S-adenosyl-L-methionine = N(7)-methylguanosine(46) in tRNA + S-adenosyl-L-homocysteine</text>
        <dbReference type="Rhea" id="RHEA:42708"/>
        <dbReference type="Rhea" id="RHEA-COMP:10188"/>
        <dbReference type="Rhea" id="RHEA-COMP:10189"/>
        <dbReference type="ChEBI" id="CHEBI:57856"/>
        <dbReference type="ChEBI" id="CHEBI:59789"/>
        <dbReference type="ChEBI" id="CHEBI:74269"/>
        <dbReference type="ChEBI" id="CHEBI:74480"/>
        <dbReference type="EC" id="2.1.1.33"/>
    </reaction>
</comment>
<feature type="binding site" evidence="7">
    <location>
        <position position="47"/>
    </location>
    <ligand>
        <name>S-adenosyl-L-methionine</name>
        <dbReference type="ChEBI" id="CHEBI:59789"/>
    </ligand>
</feature>
<feature type="binding site" evidence="7">
    <location>
        <position position="125"/>
    </location>
    <ligand>
        <name>substrate</name>
    </ligand>
</feature>
<evidence type="ECO:0000256" key="7">
    <source>
        <dbReference type="HAMAP-Rule" id="MF_01057"/>
    </source>
</evidence>
<proteinExistence type="inferred from homology"/>
<dbReference type="PROSITE" id="PS51625">
    <property type="entry name" value="SAM_MT_TRMB"/>
    <property type="match status" value="1"/>
</dbReference>
<dbReference type="HAMAP" id="MF_01057">
    <property type="entry name" value="tRNA_methyltr_TrmB"/>
    <property type="match status" value="1"/>
</dbReference>
<keyword evidence="3 7" id="KW-0489">Methyltransferase</keyword>
<keyword evidence="4 7" id="KW-0808">Transferase</keyword>
<protein>
    <recommendedName>
        <fullName evidence="7">tRNA (guanine-N(7)-)-methyltransferase</fullName>
        <ecNumber evidence="7">2.1.1.33</ecNumber>
    </recommendedName>
    <alternativeName>
        <fullName evidence="7">tRNA (guanine(46)-N(7))-methyltransferase</fullName>
    </alternativeName>
    <alternativeName>
        <fullName evidence="7">tRNA(m7G46)-methyltransferase</fullName>
    </alternativeName>
</protein>
<dbReference type="EC" id="2.1.1.33" evidence="7"/>
<comment type="caution">
    <text evidence="7">Lacks conserved residue(s) required for the propagation of feature annotation.</text>
</comment>
<dbReference type="CDD" id="cd02440">
    <property type="entry name" value="AdoMet_MTases"/>
    <property type="match status" value="1"/>
</dbReference>
<sequence length="218" mass="25891">MGKKNKLAKFSENMTSKNVIEQGKPIFETIQGNWTDFFGNNNQIVVELACGWGEYTISLAEKFADKNFIGIDIKGDRIWKGSQYALKNGLTNVAFLRIHIIEILDLFGENELDEIWLTFPDPRPKDRDEKHRLSNKSFLEKYRHILKPDGWFRFKTDNTELFEYTLQVLTDFKIKDHEFTFDLYNSPLMDEHHGIKTKYERIWTEKGEKIKYMKFRFA</sequence>
<keyword evidence="6 7" id="KW-0819">tRNA processing</keyword>
<comment type="function">
    <text evidence="2 7">Catalyzes the formation of N(7)-methylguanine at position 46 (m7G46) in tRNA.</text>
</comment>
<reference evidence="8 9" key="1">
    <citation type="submission" date="2017-06" db="EMBL/GenBank/DDBJ databases">
        <authorList>
            <person name="Kim H.J."/>
            <person name="Triplett B.A."/>
        </authorList>
    </citation>
    <scope>NUCLEOTIDE SEQUENCE [LARGE SCALE GENOMIC DNA]</scope>
    <source>
        <strain evidence="8 9">DSM 19307</strain>
    </source>
</reference>
<feature type="binding site" evidence="7">
    <location>
        <begin position="197"/>
        <end position="200"/>
    </location>
    <ligand>
        <name>substrate</name>
    </ligand>
</feature>
<dbReference type="InterPro" id="IPR029063">
    <property type="entry name" value="SAM-dependent_MTases_sf"/>
</dbReference>
<dbReference type="PANTHER" id="PTHR23417:SF14">
    <property type="entry name" value="PENTACOTRIPEPTIDE-REPEAT REGION OF PRORP DOMAIN-CONTAINING PROTEIN"/>
    <property type="match status" value="1"/>
</dbReference>
<feature type="binding site" evidence="7">
    <location>
        <position position="121"/>
    </location>
    <ligand>
        <name>S-adenosyl-L-methionine</name>
        <dbReference type="ChEBI" id="CHEBI:59789"/>
    </ligand>
</feature>
<dbReference type="RefSeq" id="WP_089355764.1">
    <property type="nucleotide sequence ID" value="NZ_FZPD01000002.1"/>
</dbReference>
<accession>A0A239GUX8</accession>
<evidence type="ECO:0000256" key="5">
    <source>
        <dbReference type="ARBA" id="ARBA00022691"/>
    </source>
</evidence>
<feature type="binding site" evidence="7">
    <location>
        <position position="72"/>
    </location>
    <ligand>
        <name>S-adenosyl-L-methionine</name>
        <dbReference type="ChEBI" id="CHEBI:59789"/>
    </ligand>
</feature>
<dbReference type="NCBIfam" id="TIGR00091">
    <property type="entry name" value="tRNA (guanosine(46)-N7)-methyltransferase TrmB"/>
    <property type="match status" value="1"/>
</dbReference>
<keyword evidence="9" id="KW-1185">Reference proteome</keyword>
<dbReference type="InterPro" id="IPR003358">
    <property type="entry name" value="tRNA_(Gua-N-7)_MeTrfase_Trmb"/>
</dbReference>
<comment type="pathway">
    <text evidence="7">tRNA modification; N(7)-methylguanine-tRNA biosynthesis.</text>
</comment>
<dbReference type="InterPro" id="IPR055361">
    <property type="entry name" value="tRNA_methyltr_TrmB_bact"/>
</dbReference>
<dbReference type="PANTHER" id="PTHR23417">
    <property type="entry name" value="3-DEOXY-D-MANNO-OCTULOSONIC-ACID TRANSFERASE/TRNA GUANINE-N 7 - -METHYLTRANSFERASE"/>
    <property type="match status" value="1"/>
</dbReference>
<gene>
    <name evidence="7" type="primary">trmB</name>
    <name evidence="8" type="ORF">SAMN05421640_0995</name>
</gene>
<dbReference type="UniPathway" id="UPA00989"/>
<dbReference type="Gene3D" id="3.40.50.150">
    <property type="entry name" value="Vaccinia Virus protein VP39"/>
    <property type="match status" value="1"/>
</dbReference>
<organism evidence="8 9">
    <name type="scientific">Ekhidna lutea</name>
    <dbReference type="NCBI Taxonomy" id="447679"/>
    <lineage>
        <taxon>Bacteria</taxon>
        <taxon>Pseudomonadati</taxon>
        <taxon>Bacteroidota</taxon>
        <taxon>Cytophagia</taxon>
        <taxon>Cytophagales</taxon>
        <taxon>Reichenbachiellaceae</taxon>
        <taxon>Ekhidna</taxon>
    </lineage>
</organism>
<dbReference type="Pfam" id="PF02390">
    <property type="entry name" value="Methyltransf_4"/>
    <property type="match status" value="1"/>
</dbReference>
<name>A0A239GUX8_EKHLU</name>
<dbReference type="Proteomes" id="UP000198393">
    <property type="component" value="Unassembled WGS sequence"/>
</dbReference>
<evidence type="ECO:0000256" key="1">
    <source>
        <dbReference type="ARBA" id="ARBA00000142"/>
    </source>
</evidence>
<dbReference type="AlphaFoldDB" id="A0A239GUX8"/>
<evidence type="ECO:0000313" key="8">
    <source>
        <dbReference type="EMBL" id="SNS72313.1"/>
    </source>
</evidence>